<evidence type="ECO:0000313" key="2">
    <source>
        <dbReference type="Proteomes" id="UP000070224"/>
    </source>
</evidence>
<organism evidence="1 2">
    <name type="scientific">Porphyromonas somerae</name>
    <dbReference type="NCBI Taxonomy" id="322095"/>
    <lineage>
        <taxon>Bacteria</taxon>
        <taxon>Pseudomonadati</taxon>
        <taxon>Bacteroidota</taxon>
        <taxon>Bacteroidia</taxon>
        <taxon>Bacteroidales</taxon>
        <taxon>Porphyromonadaceae</taxon>
        <taxon>Porphyromonas</taxon>
    </lineage>
</organism>
<proteinExistence type="predicted"/>
<dbReference type="PATRIC" id="fig|322095.3.peg.2123"/>
<accession>A0A134AZB5</accession>
<evidence type="ECO:0000313" key="1">
    <source>
        <dbReference type="EMBL" id="KXB73022.1"/>
    </source>
</evidence>
<reference evidence="2" key="1">
    <citation type="submission" date="2016-01" db="EMBL/GenBank/DDBJ databases">
        <authorList>
            <person name="Mitreva M."/>
            <person name="Pepin K.H."/>
            <person name="Mihindukulasuriya K.A."/>
            <person name="Fulton R."/>
            <person name="Fronick C."/>
            <person name="O'Laughlin M."/>
            <person name="Miner T."/>
            <person name="Herter B."/>
            <person name="Rosa B.A."/>
            <person name="Cordes M."/>
            <person name="Tomlinson C."/>
            <person name="Wollam A."/>
            <person name="Palsikar V.B."/>
            <person name="Mardis E.R."/>
            <person name="Wilson R.K."/>
        </authorList>
    </citation>
    <scope>NUCLEOTIDE SEQUENCE [LARGE SCALE GENOMIC DNA]</scope>
    <source>
        <strain evidence="2">KA00683</strain>
    </source>
</reference>
<dbReference type="AlphaFoldDB" id="A0A134AZB5"/>
<protein>
    <submittedName>
        <fullName evidence="1">Uncharacterized protein</fullName>
    </submittedName>
</protein>
<gene>
    <name evidence="1" type="ORF">HMPREF3185_02149</name>
</gene>
<name>A0A134AZB5_9PORP</name>
<dbReference type="Proteomes" id="UP000070224">
    <property type="component" value="Unassembled WGS sequence"/>
</dbReference>
<dbReference type="EMBL" id="LSDK01000147">
    <property type="protein sequence ID" value="KXB73022.1"/>
    <property type="molecule type" value="Genomic_DNA"/>
</dbReference>
<dbReference type="AntiFam" id="ANF00272">
    <property type="entry name" value="Translation of CRISPR region"/>
</dbReference>
<comment type="caution">
    <text evidence="1">The sequence shown here is derived from an EMBL/GenBank/DDBJ whole genome shotgun (WGS) entry which is preliminary data.</text>
</comment>
<sequence length="154" mass="17560">MFQFTHPGGVRLQAVAFLFCRQYVVSIHAPGRGATAYKSILRGEVEFQFTHPGGVRPKAKSRGSPFRCFNSRTREGCDQNDFTREMWSKQFQFTHPGGVRHTSLLTTSLAVLKFQFTHPGGVRRSAVPRVSEWGKFQFTHPGGVRHNHQRRVLF</sequence>
<keyword evidence="2" id="KW-1185">Reference proteome</keyword>
<dbReference type="STRING" id="322095.HMPREF3185_02149"/>